<dbReference type="InterPro" id="IPR022291">
    <property type="entry name" value="Bacteriocin_synth_cyclodeHase"/>
</dbReference>
<gene>
    <name evidence="2" type="ORF">CFN78_17445</name>
</gene>
<evidence type="ECO:0000259" key="1">
    <source>
        <dbReference type="PROSITE" id="PS51664"/>
    </source>
</evidence>
<dbReference type="RefSeq" id="WP_094863889.1">
    <property type="nucleotide sequence ID" value="NZ_NKYE01000010.1"/>
</dbReference>
<dbReference type="InterPro" id="IPR027624">
    <property type="entry name" value="TOMM_cyclo_SagD"/>
</dbReference>
<dbReference type="PANTHER" id="PTHR37809:SF1">
    <property type="entry name" value="RIBOSOMAL PROTEIN S12 METHYLTHIOTRANSFERASE ACCESSORY FACTOR YCAO"/>
    <property type="match status" value="1"/>
</dbReference>
<evidence type="ECO:0000313" key="3">
    <source>
        <dbReference type="Proteomes" id="UP000242444"/>
    </source>
</evidence>
<dbReference type="Gene3D" id="3.30.1330.230">
    <property type="match status" value="1"/>
</dbReference>
<organism evidence="2 3">
    <name type="scientific">Amycolatopsis antarctica</name>
    <dbReference type="NCBI Taxonomy" id="1854586"/>
    <lineage>
        <taxon>Bacteria</taxon>
        <taxon>Bacillati</taxon>
        <taxon>Actinomycetota</taxon>
        <taxon>Actinomycetes</taxon>
        <taxon>Pseudonocardiales</taxon>
        <taxon>Pseudonocardiaceae</taxon>
        <taxon>Amycolatopsis</taxon>
    </lineage>
</organism>
<sequence>MSTGAETAELLGFKRHLRAEIREGEGAFLFSERGVTALRGSRIAALAALLDGTRDLDGLLRARPGGLAPEQVAALVAQLVDAGLVTPRAPAVHGIDDRALAYWDACGVDSGAVATRNATGRVALRTLGRHTDTVSVRKALDQAGLEVAEGAAPGDARVSVVLCDDYLDPRLAEIDTAHRAAGRPWLLAKPVGAQVWIGPMFQQEGAGCWHCLSHRLWEHRNAEACVQAALGHVGPAPRPAISVPSLTSGAAHLIALEASKWLAGHRYRGQRCVWTLDTLDLNGQLHELRARPQCSECGDPGLVAASTLRPVRLLPAAKVPVRDGGGHRTMTPGEVLERYRHLVSPVTGIIKEITRDPSVPPFVNSYYSGPNLTRGVTGLDNLTASLRSSNGGKGTTPLDAEVGALCEAVERYSGNFHGDEHRVRGSVRSLGAQAIHPNECMLFDPRQYAGRERWNPEHSPFNHVPDPVDEDQEMDWTPVWSLTGGRHRLLPTGLLYFGAPSGGPARCVHADSNGNAAGSSLEDAVLQGALELVERDAVALWWYNRTIAPAVDIAAFGDPWMNELRAHYAGMCREIWVLDVTSDLGIPVMAAISRDTRSPRERIVLGFGAHLDPHTALRRALTELNQLLPGVLPGATPAEDPDTRRWLAEATVANQPYLLPDRRLRARVPADYRHVRRPDVRDDVDALVRAFAGHGLETLVLDQTRPDVGLPVVKVIVPGLRSFWARFAPGRLYDVPVALGRLVEPRAYGDLNPIPLFL</sequence>
<dbReference type="Gene3D" id="3.30.40.250">
    <property type="match status" value="1"/>
</dbReference>
<dbReference type="PANTHER" id="PTHR37809">
    <property type="entry name" value="RIBOSOMAL PROTEIN S12 METHYLTHIOTRANSFERASE ACCESSORY FACTOR YCAO"/>
    <property type="match status" value="1"/>
</dbReference>
<dbReference type="NCBIfam" id="TIGR03604">
    <property type="entry name" value="TOMM_cyclo_SagD"/>
    <property type="match status" value="1"/>
</dbReference>
<dbReference type="NCBIfam" id="TIGR03882">
    <property type="entry name" value="cyclo_dehyd_2"/>
    <property type="match status" value="1"/>
</dbReference>
<accession>A0A263D0H9</accession>
<dbReference type="NCBIfam" id="TIGR00702">
    <property type="entry name" value="YcaO-type kinase domain"/>
    <property type="match status" value="1"/>
</dbReference>
<dbReference type="SUPFAM" id="SSF69572">
    <property type="entry name" value="Activating enzymes of the ubiquitin-like proteins"/>
    <property type="match status" value="1"/>
</dbReference>
<dbReference type="Gene3D" id="3.40.50.720">
    <property type="entry name" value="NAD(P)-binding Rossmann-like Domain"/>
    <property type="match status" value="1"/>
</dbReference>
<dbReference type="Gene3D" id="3.90.930.60">
    <property type="match status" value="1"/>
</dbReference>
<reference evidence="2 3" key="1">
    <citation type="submission" date="2017-07" db="EMBL/GenBank/DDBJ databases">
        <title>Amycolatopsis antarcticus sp. nov., isolated from the surface of an Antarcticus brown macroalga.</title>
        <authorList>
            <person name="Wang J."/>
            <person name="Leiva S."/>
            <person name="Huang J."/>
            <person name="Huang Y."/>
        </authorList>
    </citation>
    <scope>NUCLEOTIDE SEQUENCE [LARGE SCALE GENOMIC DNA]</scope>
    <source>
        <strain evidence="2 3">AU-G6</strain>
    </source>
</reference>
<comment type="caution">
    <text evidence="2">The sequence shown here is derived from an EMBL/GenBank/DDBJ whole genome shotgun (WGS) entry which is preliminary data.</text>
</comment>
<keyword evidence="3" id="KW-1185">Reference proteome</keyword>
<dbReference type="InterPro" id="IPR003776">
    <property type="entry name" value="YcaO-like_dom"/>
</dbReference>
<dbReference type="InterPro" id="IPR035985">
    <property type="entry name" value="Ubiquitin-activating_enz"/>
</dbReference>
<dbReference type="AlphaFoldDB" id="A0A263D0H9"/>
<dbReference type="Pfam" id="PF02624">
    <property type="entry name" value="YcaO"/>
    <property type="match status" value="1"/>
</dbReference>
<dbReference type="EMBL" id="NKYE01000010">
    <property type="protein sequence ID" value="OZM71932.1"/>
    <property type="molecule type" value="Genomic_DNA"/>
</dbReference>
<feature type="domain" description="YcaO" evidence="1">
    <location>
        <begin position="392"/>
        <end position="758"/>
    </location>
</feature>
<dbReference type="InParanoid" id="A0A263D0H9"/>
<dbReference type="Proteomes" id="UP000242444">
    <property type="component" value="Unassembled WGS sequence"/>
</dbReference>
<dbReference type="OrthoDB" id="2379922at2"/>
<dbReference type="Gene3D" id="3.30.160.660">
    <property type="match status" value="1"/>
</dbReference>
<evidence type="ECO:0000313" key="2">
    <source>
        <dbReference type="EMBL" id="OZM71932.1"/>
    </source>
</evidence>
<name>A0A263D0H9_9PSEU</name>
<dbReference type="GO" id="GO:0008641">
    <property type="term" value="F:ubiquitin-like modifier activating enzyme activity"/>
    <property type="evidence" value="ECO:0007669"/>
    <property type="project" value="InterPro"/>
</dbReference>
<dbReference type="PROSITE" id="PS51664">
    <property type="entry name" value="YCAO"/>
    <property type="match status" value="1"/>
</dbReference>
<proteinExistence type="predicted"/>
<protein>
    <recommendedName>
        <fullName evidence="1">YcaO domain-containing protein</fullName>
    </recommendedName>
</protein>